<evidence type="ECO:0000256" key="15">
    <source>
        <dbReference type="ARBA" id="ARBA00023211"/>
    </source>
</evidence>
<dbReference type="GO" id="GO:0008654">
    <property type="term" value="P:phospholipid biosynthetic process"/>
    <property type="evidence" value="ECO:0007669"/>
    <property type="project" value="UniProtKB-KW"/>
</dbReference>
<evidence type="ECO:0000256" key="7">
    <source>
        <dbReference type="ARBA" id="ARBA00022516"/>
    </source>
</evidence>
<keyword evidence="9" id="KW-0808">Transferase</keyword>
<evidence type="ECO:0000313" key="19">
    <source>
        <dbReference type="EMBL" id="MBF4769640.1"/>
    </source>
</evidence>
<comment type="caution">
    <text evidence="19">The sequence shown here is derived from an EMBL/GenBank/DDBJ whole genome shotgun (WGS) entry which is preliminary data.</text>
</comment>
<comment type="subcellular location">
    <subcellularLocation>
        <location evidence="3">Cell inner membrane</location>
        <topology evidence="3">Multi-pass membrane protein</topology>
    </subcellularLocation>
</comment>
<dbReference type="GO" id="GO:0050520">
    <property type="term" value="F:phosphatidylcholine synthase activity"/>
    <property type="evidence" value="ECO:0007669"/>
    <property type="project" value="UniProtKB-EC"/>
</dbReference>
<comment type="catalytic activity">
    <reaction evidence="1">
        <text>a CDP-1,2-diacyl-sn-glycerol + choline = a 1,2-diacyl-sn-glycero-3-phosphocholine + CMP + H(+)</text>
        <dbReference type="Rhea" id="RHEA:14597"/>
        <dbReference type="ChEBI" id="CHEBI:15354"/>
        <dbReference type="ChEBI" id="CHEBI:15378"/>
        <dbReference type="ChEBI" id="CHEBI:57643"/>
        <dbReference type="ChEBI" id="CHEBI:58332"/>
        <dbReference type="ChEBI" id="CHEBI:60377"/>
        <dbReference type="EC" id="2.7.8.24"/>
    </reaction>
</comment>
<dbReference type="Proteomes" id="UP000660668">
    <property type="component" value="Unassembled WGS sequence"/>
</dbReference>
<evidence type="ECO:0000256" key="17">
    <source>
        <dbReference type="ARBA" id="ARBA00033321"/>
    </source>
</evidence>
<evidence type="ECO:0000256" key="14">
    <source>
        <dbReference type="ARBA" id="ARBA00023209"/>
    </source>
</evidence>
<dbReference type="PIRSF" id="PIRSF000851">
    <property type="entry name" value="PcS"/>
    <property type="match status" value="1"/>
</dbReference>
<evidence type="ECO:0000256" key="9">
    <source>
        <dbReference type="ARBA" id="ARBA00022679"/>
    </source>
</evidence>
<keyword evidence="7" id="KW-0444">Lipid biosynthesis</keyword>
<feature type="transmembrane region" description="Helical" evidence="18">
    <location>
        <begin position="153"/>
        <end position="173"/>
    </location>
</feature>
<feature type="transmembrane region" description="Helical" evidence="18">
    <location>
        <begin position="128"/>
        <end position="147"/>
    </location>
</feature>
<gene>
    <name evidence="19" type="ORF">ISU10_17875</name>
</gene>
<dbReference type="Gene3D" id="1.20.120.1760">
    <property type="match status" value="1"/>
</dbReference>
<dbReference type="EMBL" id="JADKPO010000029">
    <property type="protein sequence ID" value="MBF4769640.1"/>
    <property type="molecule type" value="Genomic_DNA"/>
</dbReference>
<evidence type="ECO:0000256" key="3">
    <source>
        <dbReference type="ARBA" id="ARBA00004429"/>
    </source>
</evidence>
<keyword evidence="12" id="KW-0443">Lipid metabolism</keyword>
<dbReference type="GO" id="GO:0005886">
    <property type="term" value="C:plasma membrane"/>
    <property type="evidence" value="ECO:0007669"/>
    <property type="project" value="UniProtKB-SubCell"/>
</dbReference>
<evidence type="ECO:0000256" key="6">
    <source>
        <dbReference type="ARBA" id="ARBA00022475"/>
    </source>
</evidence>
<organism evidence="19 20">
    <name type="scientific">Nocardioides agariphilus</name>
    <dbReference type="NCBI Taxonomy" id="433664"/>
    <lineage>
        <taxon>Bacteria</taxon>
        <taxon>Bacillati</taxon>
        <taxon>Actinomycetota</taxon>
        <taxon>Actinomycetes</taxon>
        <taxon>Propionibacteriales</taxon>
        <taxon>Nocardioidaceae</taxon>
        <taxon>Nocardioides</taxon>
    </lineage>
</organism>
<sequence>MATLGARAAAAAVHVFTATGAVLALLMVHFSYRHEVETVLWLFLVAMVIDGTDGMLARRFRVKAVLPGFDGALLDNIVDYMTYALAPMALLWANGYLPDGAAGGVVASIPLLASTYQFCRADAKTDDHFFLGFPSYWNIVAFYAIVWELSSTATTVLLLGLTVLVFVPIKYLYPSRTEKLWYANMTLSGVWLLLFAVITAQLPDPSEVLVALSLAYVVYYVAVSLWLTFANPRRRAAMSS</sequence>
<evidence type="ECO:0000313" key="20">
    <source>
        <dbReference type="Proteomes" id="UP000660668"/>
    </source>
</evidence>
<comment type="cofactor">
    <cofactor evidence="2">
        <name>Mn(2+)</name>
        <dbReference type="ChEBI" id="CHEBI:29035"/>
    </cofactor>
</comment>
<dbReference type="AlphaFoldDB" id="A0A930VRR1"/>
<feature type="transmembrane region" description="Helical" evidence="18">
    <location>
        <begin position="101"/>
        <end position="119"/>
    </location>
</feature>
<evidence type="ECO:0000256" key="10">
    <source>
        <dbReference type="ARBA" id="ARBA00022692"/>
    </source>
</evidence>
<reference evidence="19" key="1">
    <citation type="submission" date="2020-11" db="EMBL/GenBank/DDBJ databases">
        <title>Nocardioides cynanchi sp. nov., isolated from soil of rhizosphere of Cynanchum wilfordii.</title>
        <authorList>
            <person name="Lee J.-S."/>
            <person name="Suh M.K."/>
            <person name="Kim J.-S."/>
        </authorList>
    </citation>
    <scope>NUCLEOTIDE SEQUENCE</scope>
    <source>
        <strain evidence="19">KCTC 19276</strain>
    </source>
</reference>
<keyword evidence="20" id="KW-1185">Reference proteome</keyword>
<name>A0A930VRR1_9ACTN</name>
<evidence type="ECO:0000256" key="13">
    <source>
        <dbReference type="ARBA" id="ARBA00023136"/>
    </source>
</evidence>
<feature type="transmembrane region" description="Helical" evidence="18">
    <location>
        <begin position="38"/>
        <end position="56"/>
    </location>
</feature>
<keyword evidence="8" id="KW-0997">Cell inner membrane</keyword>
<feature type="transmembrane region" description="Helical" evidence="18">
    <location>
        <begin position="12"/>
        <end position="32"/>
    </location>
</feature>
<feature type="transmembrane region" description="Helical" evidence="18">
    <location>
        <begin position="180"/>
        <end position="202"/>
    </location>
</feature>
<evidence type="ECO:0000256" key="18">
    <source>
        <dbReference type="SAM" id="Phobius"/>
    </source>
</evidence>
<keyword evidence="6" id="KW-1003">Cell membrane</keyword>
<keyword evidence="15" id="KW-0464">Manganese</keyword>
<dbReference type="EC" id="2.7.8.24" evidence="4"/>
<evidence type="ECO:0000256" key="16">
    <source>
        <dbReference type="ARBA" id="ARBA00023264"/>
    </source>
</evidence>
<dbReference type="RefSeq" id="WP_194697788.1">
    <property type="nucleotide sequence ID" value="NZ_JADKPO010000029.1"/>
</dbReference>
<keyword evidence="13 18" id="KW-0472">Membrane</keyword>
<evidence type="ECO:0000256" key="2">
    <source>
        <dbReference type="ARBA" id="ARBA00001936"/>
    </source>
</evidence>
<proteinExistence type="predicted"/>
<keyword evidence="11 18" id="KW-1133">Transmembrane helix</keyword>
<evidence type="ECO:0000256" key="11">
    <source>
        <dbReference type="ARBA" id="ARBA00022989"/>
    </source>
</evidence>
<dbReference type="InterPro" id="IPR043130">
    <property type="entry name" value="CDP-OH_PTrfase_TM_dom"/>
</dbReference>
<keyword evidence="10 18" id="KW-0812">Transmembrane</keyword>
<evidence type="ECO:0000256" key="12">
    <source>
        <dbReference type="ARBA" id="ARBA00023098"/>
    </source>
</evidence>
<evidence type="ECO:0000256" key="8">
    <source>
        <dbReference type="ARBA" id="ARBA00022519"/>
    </source>
</evidence>
<feature type="transmembrane region" description="Helical" evidence="18">
    <location>
        <begin position="208"/>
        <end position="229"/>
    </location>
</feature>
<evidence type="ECO:0000256" key="4">
    <source>
        <dbReference type="ARBA" id="ARBA00013195"/>
    </source>
</evidence>
<protein>
    <recommendedName>
        <fullName evidence="5">Phosphatidylcholine synthase</fullName>
        <ecNumber evidence="4">2.7.8.24</ecNumber>
    </recommendedName>
    <alternativeName>
        <fullName evidence="17">CDP-diglyceride-choline O-phosphatidyltransferase</fullName>
    </alternativeName>
</protein>
<evidence type="ECO:0000256" key="1">
    <source>
        <dbReference type="ARBA" id="ARBA00000958"/>
    </source>
</evidence>
<keyword evidence="16" id="KW-1208">Phospholipid metabolism</keyword>
<evidence type="ECO:0000256" key="5">
    <source>
        <dbReference type="ARBA" id="ARBA00015623"/>
    </source>
</evidence>
<accession>A0A930VRR1</accession>
<dbReference type="InterPro" id="IPR026027">
    <property type="entry name" value="PcS"/>
</dbReference>
<keyword evidence="14" id="KW-0594">Phospholipid biosynthesis</keyword>